<reference evidence="8" key="1">
    <citation type="journal article" date="2019" name="Mol. Phylogenet. Evol.">
        <title>Morphological evolution and classification of the red algal order Ceramiales inferred using plastid phylogenomics.</title>
        <authorList>
            <person name="Diaz-Tapia P."/>
            <person name="Pasella M.M."/>
            <person name="Verbruggen H."/>
            <person name="Maggs C.A."/>
        </authorList>
    </citation>
    <scope>NUCLEOTIDE SEQUENCE</scope>
    <source>
        <strain evidence="8">PD2206</strain>
    </source>
</reference>
<dbReference type="AlphaFoldDB" id="A0A4D6WS65"/>
<dbReference type="InterPro" id="IPR012094">
    <property type="entry name" value="tRNA_Ile_lys_synt"/>
</dbReference>
<comment type="catalytic activity">
    <reaction evidence="5 6">
        <text>cytidine(34) in tRNA(Ile2) + L-lysine + ATP = lysidine(34) in tRNA(Ile2) + AMP + diphosphate + H(+)</text>
        <dbReference type="Rhea" id="RHEA:43744"/>
        <dbReference type="Rhea" id="RHEA-COMP:10625"/>
        <dbReference type="Rhea" id="RHEA-COMP:10670"/>
        <dbReference type="ChEBI" id="CHEBI:15378"/>
        <dbReference type="ChEBI" id="CHEBI:30616"/>
        <dbReference type="ChEBI" id="CHEBI:32551"/>
        <dbReference type="ChEBI" id="CHEBI:33019"/>
        <dbReference type="ChEBI" id="CHEBI:82748"/>
        <dbReference type="ChEBI" id="CHEBI:83665"/>
        <dbReference type="ChEBI" id="CHEBI:456215"/>
        <dbReference type="EC" id="6.3.4.19"/>
    </reaction>
</comment>
<name>A0A4D6WS65_9FLOR</name>
<comment type="function">
    <text evidence="6">Ligates lysine onto the cytidine present at position 34 of the AUA codon-specific tRNA(Ile) that contains the anticodon CAU, in an ATP-dependent manner. Cytidine is converted to lysidine, thus changing the amino acid specificity of the tRNA from methionine to isoleucine.</text>
</comment>
<keyword evidence="2 6" id="KW-0819">tRNA processing</keyword>
<dbReference type="GO" id="GO:0032267">
    <property type="term" value="F:tRNA(Ile)-lysidine synthase activity"/>
    <property type="evidence" value="ECO:0007669"/>
    <property type="project" value="UniProtKB-EC"/>
</dbReference>
<evidence type="ECO:0000256" key="3">
    <source>
        <dbReference type="ARBA" id="ARBA00022741"/>
    </source>
</evidence>
<comment type="domain">
    <text evidence="6">The N-terminal region contains the highly conserved SGGXDS motif, predicted to be a P-loop motif involved in ATP binding.</text>
</comment>
<evidence type="ECO:0000256" key="6">
    <source>
        <dbReference type="HAMAP-Rule" id="MF_01161"/>
    </source>
</evidence>
<dbReference type="InterPro" id="IPR011063">
    <property type="entry name" value="TilS/TtcA_N"/>
</dbReference>
<geneLocation type="plastid" evidence="8"/>
<dbReference type="NCBIfam" id="TIGR02432">
    <property type="entry name" value="lysidine_TilS_N"/>
    <property type="match status" value="1"/>
</dbReference>
<comment type="similarity">
    <text evidence="6">Belongs to the tRNA(Ile)-lysidine synthase family.</text>
</comment>
<protein>
    <recommendedName>
        <fullName evidence="6">tRNA(Ile)-lysidine synthase</fullName>
        <ecNumber evidence="6">6.3.4.19</ecNumber>
    </recommendedName>
    <alternativeName>
        <fullName evidence="6">tRNA(Ile)-2-lysyl-cytidine synthase</fullName>
    </alternativeName>
    <alternativeName>
        <fullName evidence="6">tRNA(Ile)-lysidine synthetase</fullName>
    </alternativeName>
</protein>
<evidence type="ECO:0000256" key="5">
    <source>
        <dbReference type="ARBA" id="ARBA00048539"/>
    </source>
</evidence>
<keyword evidence="8" id="KW-0934">Plastid</keyword>
<dbReference type="HAMAP" id="MF_01161">
    <property type="entry name" value="tRNA_Ile_lys_synt"/>
    <property type="match status" value="1"/>
</dbReference>
<feature type="domain" description="tRNA(Ile)-lysidine/2-thiocytidine synthase N-terminal" evidence="7">
    <location>
        <begin position="24"/>
        <end position="203"/>
    </location>
</feature>
<organism evidence="8">
    <name type="scientific">Antithamnion hubbsii</name>
    <dbReference type="NCBI Taxonomy" id="1005974"/>
    <lineage>
        <taxon>Eukaryota</taxon>
        <taxon>Rhodophyta</taxon>
        <taxon>Florideophyceae</taxon>
        <taxon>Rhodymeniophycidae</taxon>
        <taxon>Ceramiales</taxon>
        <taxon>Ceramiaceae</taxon>
        <taxon>Antithamnion</taxon>
    </lineage>
</organism>
<evidence type="ECO:0000256" key="2">
    <source>
        <dbReference type="ARBA" id="ARBA00022694"/>
    </source>
</evidence>
<keyword evidence="3 6" id="KW-0547">Nucleotide-binding</keyword>
<dbReference type="InterPro" id="IPR012795">
    <property type="entry name" value="tRNA_Ile_lys_synt_N"/>
</dbReference>
<keyword evidence="1 6" id="KW-0436">Ligase</keyword>
<feature type="binding site" evidence="6">
    <location>
        <begin position="30"/>
        <end position="35"/>
    </location>
    <ligand>
        <name>ATP</name>
        <dbReference type="ChEBI" id="CHEBI:30616"/>
    </ligand>
</feature>
<dbReference type="GO" id="GO:0005524">
    <property type="term" value="F:ATP binding"/>
    <property type="evidence" value="ECO:0007669"/>
    <property type="project" value="UniProtKB-UniRule"/>
</dbReference>
<dbReference type="InterPro" id="IPR014729">
    <property type="entry name" value="Rossmann-like_a/b/a_fold"/>
</dbReference>
<dbReference type="GO" id="GO:0006400">
    <property type="term" value="P:tRNA modification"/>
    <property type="evidence" value="ECO:0007669"/>
    <property type="project" value="UniProtKB-UniRule"/>
</dbReference>
<accession>A0A4D6WS65</accession>
<evidence type="ECO:0000313" key="8">
    <source>
        <dbReference type="EMBL" id="QCI04385.1"/>
    </source>
</evidence>
<keyword evidence="4 6" id="KW-0067">ATP-binding</keyword>
<evidence type="ECO:0000256" key="1">
    <source>
        <dbReference type="ARBA" id="ARBA00022598"/>
    </source>
</evidence>
<evidence type="ECO:0000259" key="7">
    <source>
        <dbReference type="Pfam" id="PF01171"/>
    </source>
</evidence>
<sequence>MNIYLHYEFLKNFYFKIQNSSINKIIIAISGGQDSICLIKLIESIQKSIHFNLKITYLYIDHQWKITSKIQIQHIVNYIKSYQDDIIIYQVKNLPYSETEARKYRYEIIFNHANNYNYELIITGHSLTDKIETCLQKIFRGTSLNGITSLNQDRYIKYKFHLYRPLLNISRHDIKWFCQYFCLPIWSDTTNYYYNIKRNRLRYELVPYLKNYFHPNIEKNINSFLHISNIDNEYIKQNVIKIYLWIRHKKNIAINHQILKKQHLAIQQRIIYLFFFHNFNLFINQEIIYNILVKVNQCNYIPDKISWTIKQIYIEQKWLYIT</sequence>
<dbReference type="Pfam" id="PF01171">
    <property type="entry name" value="ATP_bind_3"/>
    <property type="match status" value="1"/>
</dbReference>
<dbReference type="PANTHER" id="PTHR43033">
    <property type="entry name" value="TRNA(ILE)-LYSIDINE SYNTHASE-RELATED"/>
    <property type="match status" value="1"/>
</dbReference>
<dbReference type="SUPFAM" id="SSF52402">
    <property type="entry name" value="Adenine nucleotide alpha hydrolases-like"/>
    <property type="match status" value="1"/>
</dbReference>
<dbReference type="PANTHER" id="PTHR43033:SF1">
    <property type="entry name" value="TRNA(ILE)-LYSIDINE SYNTHASE-RELATED"/>
    <property type="match status" value="1"/>
</dbReference>
<dbReference type="EC" id="6.3.4.19" evidence="6"/>
<proteinExistence type="inferred from homology"/>
<dbReference type="EMBL" id="MK814610">
    <property type="protein sequence ID" value="QCI04385.1"/>
    <property type="molecule type" value="Genomic_DNA"/>
</dbReference>
<dbReference type="CDD" id="cd01992">
    <property type="entry name" value="TilS_N"/>
    <property type="match status" value="1"/>
</dbReference>
<gene>
    <name evidence="6 8" type="primary">tilS</name>
</gene>
<dbReference type="Gene3D" id="1.20.59.20">
    <property type="match status" value="1"/>
</dbReference>
<dbReference type="Gene3D" id="3.40.50.620">
    <property type="entry name" value="HUPs"/>
    <property type="match status" value="1"/>
</dbReference>
<dbReference type="SUPFAM" id="SSF82829">
    <property type="entry name" value="MesJ substrate recognition domain-like"/>
    <property type="match status" value="1"/>
</dbReference>
<reference evidence="8" key="2">
    <citation type="submission" date="2019-04" db="EMBL/GenBank/DDBJ databases">
        <authorList>
            <person name="Pasella M."/>
        </authorList>
    </citation>
    <scope>NUCLEOTIDE SEQUENCE</scope>
    <source>
        <strain evidence="8">PD2206</strain>
    </source>
</reference>
<evidence type="ECO:0000256" key="4">
    <source>
        <dbReference type="ARBA" id="ARBA00022840"/>
    </source>
</evidence>